<feature type="transmembrane region" description="Helical" evidence="2">
    <location>
        <begin position="40"/>
        <end position="58"/>
    </location>
</feature>
<protein>
    <submittedName>
        <fullName evidence="3">Uncharacterized protein</fullName>
    </submittedName>
</protein>
<keyword evidence="2" id="KW-0812">Transmembrane</keyword>
<organism evidence="3 4">
    <name type="scientific">Heliocybe sulcata</name>
    <dbReference type="NCBI Taxonomy" id="5364"/>
    <lineage>
        <taxon>Eukaryota</taxon>
        <taxon>Fungi</taxon>
        <taxon>Dikarya</taxon>
        <taxon>Basidiomycota</taxon>
        <taxon>Agaricomycotina</taxon>
        <taxon>Agaricomycetes</taxon>
        <taxon>Gloeophyllales</taxon>
        <taxon>Gloeophyllaceae</taxon>
        <taxon>Heliocybe</taxon>
    </lineage>
</organism>
<keyword evidence="4" id="KW-1185">Reference proteome</keyword>
<keyword evidence="2" id="KW-0472">Membrane</keyword>
<accession>A0A5C3MTT3</accession>
<evidence type="ECO:0000313" key="3">
    <source>
        <dbReference type="EMBL" id="TFK48784.1"/>
    </source>
</evidence>
<feature type="compositionally biased region" description="Acidic residues" evidence="1">
    <location>
        <begin position="286"/>
        <end position="297"/>
    </location>
</feature>
<keyword evidence="2" id="KW-1133">Transmembrane helix</keyword>
<gene>
    <name evidence="3" type="ORF">OE88DRAFT_504862</name>
</gene>
<evidence type="ECO:0000256" key="1">
    <source>
        <dbReference type="SAM" id="MobiDB-lite"/>
    </source>
</evidence>
<feature type="compositionally biased region" description="Basic and acidic residues" evidence="1">
    <location>
        <begin position="298"/>
        <end position="307"/>
    </location>
</feature>
<dbReference type="Proteomes" id="UP000305948">
    <property type="component" value="Unassembled WGS sequence"/>
</dbReference>
<feature type="compositionally biased region" description="Basic and acidic residues" evidence="1">
    <location>
        <begin position="127"/>
        <end position="139"/>
    </location>
</feature>
<dbReference type="EMBL" id="ML213518">
    <property type="protein sequence ID" value="TFK48784.1"/>
    <property type="molecule type" value="Genomic_DNA"/>
</dbReference>
<dbReference type="AlphaFoldDB" id="A0A5C3MTT3"/>
<name>A0A5C3MTT3_9AGAM</name>
<feature type="region of interest" description="Disordered" evidence="1">
    <location>
        <begin position="256"/>
        <end position="307"/>
    </location>
</feature>
<sequence>MYQRSMHDFDRYRRKLEIEHGELLSRVNYLADEVVLEKRLGIAQLCLLLVILVFVGLTRGSQIEYRALEGIPRSSSMRDWGRRTLSLSGDWVNRFKAKGSAPSGKSSRRHSDDRVQFASRPTSSHNENIRSSRKSDEVRHRKPRTPTGVRTPASRHTGGHRRPLTPTGNRPPIQRSNSHGAPQEFAVIGPVPRSAKRWARTAHIHEVKNPSKGREADGDGDAPLLVNGGRDVRPGFMEDASRRSLNQDRLGVEELEVRRARMPSPLRISTTSDSSPGHDPMQGSETDGDAWIDTDADASEHDADAFP</sequence>
<feature type="region of interest" description="Disordered" evidence="1">
    <location>
        <begin position="96"/>
        <end position="186"/>
    </location>
</feature>
<evidence type="ECO:0000313" key="4">
    <source>
        <dbReference type="Proteomes" id="UP000305948"/>
    </source>
</evidence>
<evidence type="ECO:0000256" key="2">
    <source>
        <dbReference type="SAM" id="Phobius"/>
    </source>
</evidence>
<proteinExistence type="predicted"/>
<reference evidence="3 4" key="1">
    <citation type="journal article" date="2019" name="Nat. Ecol. Evol.">
        <title>Megaphylogeny resolves global patterns of mushroom evolution.</title>
        <authorList>
            <person name="Varga T."/>
            <person name="Krizsan K."/>
            <person name="Foldi C."/>
            <person name="Dima B."/>
            <person name="Sanchez-Garcia M."/>
            <person name="Sanchez-Ramirez S."/>
            <person name="Szollosi G.J."/>
            <person name="Szarkandi J.G."/>
            <person name="Papp V."/>
            <person name="Albert L."/>
            <person name="Andreopoulos W."/>
            <person name="Angelini C."/>
            <person name="Antonin V."/>
            <person name="Barry K.W."/>
            <person name="Bougher N.L."/>
            <person name="Buchanan P."/>
            <person name="Buyck B."/>
            <person name="Bense V."/>
            <person name="Catcheside P."/>
            <person name="Chovatia M."/>
            <person name="Cooper J."/>
            <person name="Damon W."/>
            <person name="Desjardin D."/>
            <person name="Finy P."/>
            <person name="Geml J."/>
            <person name="Haridas S."/>
            <person name="Hughes K."/>
            <person name="Justo A."/>
            <person name="Karasinski D."/>
            <person name="Kautmanova I."/>
            <person name="Kiss B."/>
            <person name="Kocsube S."/>
            <person name="Kotiranta H."/>
            <person name="LaButti K.M."/>
            <person name="Lechner B.E."/>
            <person name="Liimatainen K."/>
            <person name="Lipzen A."/>
            <person name="Lukacs Z."/>
            <person name="Mihaltcheva S."/>
            <person name="Morgado L.N."/>
            <person name="Niskanen T."/>
            <person name="Noordeloos M.E."/>
            <person name="Ohm R.A."/>
            <person name="Ortiz-Santana B."/>
            <person name="Ovrebo C."/>
            <person name="Racz N."/>
            <person name="Riley R."/>
            <person name="Savchenko A."/>
            <person name="Shiryaev A."/>
            <person name="Soop K."/>
            <person name="Spirin V."/>
            <person name="Szebenyi C."/>
            <person name="Tomsovsky M."/>
            <person name="Tulloss R.E."/>
            <person name="Uehling J."/>
            <person name="Grigoriev I.V."/>
            <person name="Vagvolgyi C."/>
            <person name="Papp T."/>
            <person name="Martin F.M."/>
            <person name="Miettinen O."/>
            <person name="Hibbett D.S."/>
            <person name="Nagy L.G."/>
        </authorList>
    </citation>
    <scope>NUCLEOTIDE SEQUENCE [LARGE SCALE GENOMIC DNA]</scope>
    <source>
        <strain evidence="3 4">OMC1185</strain>
    </source>
</reference>
<dbReference type="OrthoDB" id="266334at2759"/>